<gene>
    <name evidence="1" type="ORF">CY34DRAFT_344096</name>
</gene>
<name>A0A0D0AYT0_9AGAM</name>
<dbReference type="EMBL" id="KN835153">
    <property type="protein sequence ID" value="KIK46896.1"/>
    <property type="molecule type" value="Genomic_DNA"/>
</dbReference>
<accession>A0A0D0AYT0</accession>
<protein>
    <submittedName>
        <fullName evidence="1">Uncharacterized protein</fullName>
    </submittedName>
</protein>
<organism evidence="1 2">
    <name type="scientific">Suillus luteus UH-Slu-Lm8-n1</name>
    <dbReference type="NCBI Taxonomy" id="930992"/>
    <lineage>
        <taxon>Eukaryota</taxon>
        <taxon>Fungi</taxon>
        <taxon>Dikarya</taxon>
        <taxon>Basidiomycota</taxon>
        <taxon>Agaricomycotina</taxon>
        <taxon>Agaricomycetes</taxon>
        <taxon>Agaricomycetidae</taxon>
        <taxon>Boletales</taxon>
        <taxon>Suillineae</taxon>
        <taxon>Suillaceae</taxon>
        <taxon>Suillus</taxon>
    </lineage>
</organism>
<dbReference type="AlphaFoldDB" id="A0A0D0AYT0"/>
<reference evidence="1 2" key="1">
    <citation type="submission" date="2014-04" db="EMBL/GenBank/DDBJ databases">
        <authorList>
            <consortium name="DOE Joint Genome Institute"/>
            <person name="Kuo A."/>
            <person name="Ruytinx J."/>
            <person name="Rineau F."/>
            <person name="Colpaert J."/>
            <person name="Kohler A."/>
            <person name="Nagy L.G."/>
            <person name="Floudas D."/>
            <person name="Copeland A."/>
            <person name="Barry K.W."/>
            <person name="Cichocki N."/>
            <person name="Veneault-Fourrey C."/>
            <person name="LaButti K."/>
            <person name="Lindquist E.A."/>
            <person name="Lipzen A."/>
            <person name="Lundell T."/>
            <person name="Morin E."/>
            <person name="Murat C."/>
            <person name="Sun H."/>
            <person name="Tunlid A."/>
            <person name="Henrissat B."/>
            <person name="Grigoriev I.V."/>
            <person name="Hibbett D.S."/>
            <person name="Martin F."/>
            <person name="Nordberg H.P."/>
            <person name="Cantor M.N."/>
            <person name="Hua S.X."/>
        </authorList>
    </citation>
    <scope>NUCLEOTIDE SEQUENCE [LARGE SCALE GENOMIC DNA]</scope>
    <source>
        <strain evidence="1 2">UH-Slu-Lm8-n1</strain>
    </source>
</reference>
<reference evidence="2" key="2">
    <citation type="submission" date="2015-01" db="EMBL/GenBank/DDBJ databases">
        <title>Evolutionary Origins and Diversification of the Mycorrhizal Mutualists.</title>
        <authorList>
            <consortium name="DOE Joint Genome Institute"/>
            <consortium name="Mycorrhizal Genomics Consortium"/>
            <person name="Kohler A."/>
            <person name="Kuo A."/>
            <person name="Nagy L.G."/>
            <person name="Floudas D."/>
            <person name="Copeland A."/>
            <person name="Barry K.W."/>
            <person name="Cichocki N."/>
            <person name="Veneault-Fourrey C."/>
            <person name="LaButti K."/>
            <person name="Lindquist E.A."/>
            <person name="Lipzen A."/>
            <person name="Lundell T."/>
            <person name="Morin E."/>
            <person name="Murat C."/>
            <person name="Riley R."/>
            <person name="Ohm R."/>
            <person name="Sun H."/>
            <person name="Tunlid A."/>
            <person name="Henrissat B."/>
            <person name="Grigoriev I.V."/>
            <person name="Hibbett D.S."/>
            <person name="Martin F."/>
        </authorList>
    </citation>
    <scope>NUCLEOTIDE SEQUENCE [LARGE SCALE GENOMIC DNA]</scope>
    <source>
        <strain evidence="2">UH-Slu-Lm8-n1</strain>
    </source>
</reference>
<sequence>MVIPVGRGKLNLSKFCQGFDTLNVRQFFENCWFSNLNSRLITRFRQCPGSQLLGLRTALDHSCNSSLLIRKSRANDASHRFKRYPCIRSTALSCPHNWFWCELSWSLILSPFQTRA</sequence>
<evidence type="ECO:0000313" key="2">
    <source>
        <dbReference type="Proteomes" id="UP000054485"/>
    </source>
</evidence>
<proteinExistence type="predicted"/>
<evidence type="ECO:0000313" key="1">
    <source>
        <dbReference type="EMBL" id="KIK46896.1"/>
    </source>
</evidence>
<dbReference type="HOGENOM" id="CLU_2098440_0_0_1"/>
<dbReference type="Proteomes" id="UP000054485">
    <property type="component" value="Unassembled WGS sequence"/>
</dbReference>
<keyword evidence="2" id="KW-1185">Reference proteome</keyword>
<dbReference type="InParanoid" id="A0A0D0AYT0"/>